<dbReference type="EMBL" id="QWLB01000036">
    <property type="protein sequence ID" value="RIH91653.1"/>
    <property type="molecule type" value="Genomic_DNA"/>
</dbReference>
<evidence type="ECO:0000256" key="2">
    <source>
        <dbReference type="SAM" id="SignalP"/>
    </source>
</evidence>
<dbReference type="RefSeq" id="WP_119357924.1">
    <property type="nucleotide sequence ID" value="NZ_BJXM01000030.1"/>
</dbReference>
<accession>A0A399F6D1</accession>
<protein>
    <submittedName>
        <fullName evidence="3">Bacterial extracellular solute-binding protein, family 7</fullName>
    </submittedName>
</protein>
<dbReference type="InterPro" id="IPR018389">
    <property type="entry name" value="DctP_fam"/>
</dbReference>
<comment type="caution">
    <text evidence="3">The sequence shown here is derived from an EMBL/GenBank/DDBJ whole genome shotgun (WGS) entry which is preliminary data.</text>
</comment>
<feature type="signal peptide" evidence="2">
    <location>
        <begin position="1"/>
        <end position="20"/>
    </location>
</feature>
<evidence type="ECO:0000313" key="4">
    <source>
        <dbReference type="Proteomes" id="UP000266178"/>
    </source>
</evidence>
<evidence type="ECO:0000256" key="1">
    <source>
        <dbReference type="ARBA" id="ARBA00022729"/>
    </source>
</evidence>
<gene>
    <name evidence="3" type="ORF">Mgrana_02463</name>
</gene>
<dbReference type="GO" id="GO:0055085">
    <property type="term" value="P:transmembrane transport"/>
    <property type="evidence" value="ECO:0007669"/>
    <property type="project" value="InterPro"/>
</dbReference>
<dbReference type="PANTHER" id="PTHR33376">
    <property type="match status" value="1"/>
</dbReference>
<dbReference type="OrthoDB" id="9780733at2"/>
<keyword evidence="4" id="KW-1185">Reference proteome</keyword>
<keyword evidence="1 2" id="KW-0732">Signal</keyword>
<dbReference type="InterPro" id="IPR038404">
    <property type="entry name" value="TRAP_DctP_sf"/>
</dbReference>
<dbReference type="CDD" id="cd13666">
    <property type="entry name" value="PBP2_TRAP_DctP_like_1"/>
    <property type="match status" value="1"/>
</dbReference>
<dbReference type="Gene3D" id="3.40.190.170">
    <property type="entry name" value="Bacterial extracellular solute-binding protein, family 7"/>
    <property type="match status" value="1"/>
</dbReference>
<sequence>MKKYLVVLLLALGLSNFSLAQTVTIGLVSGHSPAFLWVELLRTTFRQEVEARLAGSGIRVEWREFFGGALAPVGGELDALGGGLAQVGVVPTLFNLNRLPIYGLTYYTPFGSGDPSLIAEAVAAVQNKTPAFREALVRNGVVPLGGGFTLDSYQLMTTFPVRQFADLRGKRICAPGPAVTWLEGTGAVGVAGNLATYYQDLSTGACQGVIVFPTGALPARLHEVAKNVVLVDFGAQFAGLLGANNRWFEAQPEPLKRALLAGAEKYAAEYARISRERASGALAEMERRGATLIRVGDDFKRRWAFTMPNIAERWANELNLQGAPGTQVLSNYMTELRNRKAPLVRQWDR</sequence>
<evidence type="ECO:0000313" key="3">
    <source>
        <dbReference type="EMBL" id="RIH91653.1"/>
    </source>
</evidence>
<dbReference type="NCBIfam" id="NF037995">
    <property type="entry name" value="TRAP_S1"/>
    <property type="match status" value="1"/>
</dbReference>
<name>A0A399F6D1_9DEIN</name>
<reference evidence="3 4" key="1">
    <citation type="submission" date="2018-08" db="EMBL/GenBank/DDBJ databases">
        <title>Meiothermus granaticius genome AF-68 sequencing project.</title>
        <authorList>
            <person name="Da Costa M.S."/>
            <person name="Albuquerque L."/>
            <person name="Raposo P."/>
            <person name="Froufe H.J.C."/>
            <person name="Barroso C.S."/>
            <person name="Egas C."/>
        </authorList>
    </citation>
    <scope>NUCLEOTIDE SEQUENCE [LARGE SCALE GENOMIC DNA]</scope>
    <source>
        <strain evidence="3 4">AF-68</strain>
    </source>
</reference>
<feature type="chain" id="PRO_5030071819" evidence="2">
    <location>
        <begin position="21"/>
        <end position="349"/>
    </location>
</feature>
<proteinExistence type="predicted"/>
<dbReference type="Pfam" id="PF03480">
    <property type="entry name" value="DctP"/>
    <property type="match status" value="1"/>
</dbReference>
<dbReference type="AlphaFoldDB" id="A0A399F6D1"/>
<dbReference type="Proteomes" id="UP000266178">
    <property type="component" value="Unassembled WGS sequence"/>
</dbReference>
<dbReference type="PANTHER" id="PTHR33376:SF15">
    <property type="entry name" value="BLL6794 PROTEIN"/>
    <property type="match status" value="1"/>
</dbReference>
<organism evidence="3 4">
    <name type="scientific">Meiothermus granaticius NBRC 107808</name>
    <dbReference type="NCBI Taxonomy" id="1227551"/>
    <lineage>
        <taxon>Bacteria</taxon>
        <taxon>Thermotogati</taxon>
        <taxon>Deinococcota</taxon>
        <taxon>Deinococci</taxon>
        <taxon>Thermales</taxon>
        <taxon>Thermaceae</taxon>
        <taxon>Meiothermus</taxon>
    </lineage>
</organism>